<dbReference type="AlphaFoldDB" id="A0AA38CTX8"/>
<keyword evidence="5" id="KW-0812">Transmembrane</keyword>
<evidence type="ECO:0000256" key="1">
    <source>
        <dbReference type="ARBA" id="ARBA00004167"/>
    </source>
</evidence>
<dbReference type="FunFam" id="3.80.10.10:FF:000041">
    <property type="entry name" value="LRR receptor-like serine/threonine-protein kinase ERECTA"/>
    <property type="match status" value="1"/>
</dbReference>
<evidence type="ECO:0000256" key="16">
    <source>
        <dbReference type="SAM" id="SignalP"/>
    </source>
</evidence>
<dbReference type="PROSITE" id="PS51450">
    <property type="entry name" value="LRR"/>
    <property type="match status" value="1"/>
</dbReference>
<name>A0AA38CTX8_TAXCH</name>
<comment type="catalytic activity">
    <reaction evidence="13">
        <text>L-threonyl-[protein] + ATP = O-phospho-L-threonyl-[protein] + ADP + H(+)</text>
        <dbReference type="Rhea" id="RHEA:46608"/>
        <dbReference type="Rhea" id="RHEA-COMP:11060"/>
        <dbReference type="Rhea" id="RHEA-COMP:11605"/>
        <dbReference type="ChEBI" id="CHEBI:15378"/>
        <dbReference type="ChEBI" id="CHEBI:30013"/>
        <dbReference type="ChEBI" id="CHEBI:30616"/>
        <dbReference type="ChEBI" id="CHEBI:61977"/>
        <dbReference type="ChEBI" id="CHEBI:456216"/>
        <dbReference type="EC" id="2.7.11.1"/>
    </reaction>
</comment>
<evidence type="ECO:0000259" key="17">
    <source>
        <dbReference type="PROSITE" id="PS50011"/>
    </source>
</evidence>
<dbReference type="Gene3D" id="1.10.510.10">
    <property type="entry name" value="Transferase(Phosphotransferase) domain 1"/>
    <property type="match status" value="1"/>
</dbReference>
<organism evidence="18 19">
    <name type="scientific">Taxus chinensis</name>
    <name type="common">Chinese yew</name>
    <name type="synonym">Taxus wallichiana var. chinensis</name>
    <dbReference type="NCBI Taxonomy" id="29808"/>
    <lineage>
        <taxon>Eukaryota</taxon>
        <taxon>Viridiplantae</taxon>
        <taxon>Streptophyta</taxon>
        <taxon>Embryophyta</taxon>
        <taxon>Tracheophyta</taxon>
        <taxon>Spermatophyta</taxon>
        <taxon>Pinopsida</taxon>
        <taxon>Pinidae</taxon>
        <taxon>Conifers II</taxon>
        <taxon>Cupressales</taxon>
        <taxon>Taxaceae</taxon>
        <taxon>Taxus</taxon>
    </lineage>
</organism>
<sequence length="874" mass="96253">MEQFFRSFILAALLAFPVLSQPGEYRNSSCKLIDPPLIYSVHIPITGFQQCLQVSLASTAEAPGNYTDDAGIQWMPDDAYIANAGEKLTPSNSIFEGIKSRQLTTIRRFTERRKFCYSLTPVEIGRKYLLRGTVVYGNYDNINSPPNFDLLLDADVWDDLSFSDSSPLVVEKEIIFIAKLNPTSVCLSRSNNSNGFPIISSLELRPLNQSMYWPVNQNYSLLRLENSNFGAPVDKDVRYPDDPFDRLWSPSVIDFPNITTEMKVSGGVAYDQPPSLVMQTAETSYNSSPRAMNLPARRSNHFANKYISMYFTELREDLSATTIREFDLYLDNNKLNDAPIQPKYLESSNVSVFMPYGVTKNMLFRLQATNRSTLPPMASALEIYQQSAQRQQGTSVADVEALTIIQQQLKNLSNKGLTGSIPASISSLTALEILDLSNNNLNGSIPESLASLTNLRDLNLENNNLTGTVPAALTSNKNLNRRLSGNVHLCERGKNGCNNKSSNKGLIIGSAIGGSISLALVSCAVTLIIRRRSKATESLLSPIPKDLVAPRCKEYSYKEVKEITNAFSKKIGLGGFGPVFHGCLKNGQEVAVKVLSETSKQGALEFTTEVSLLSRVHHRNLVSLLGYCSEGEYQILIYEYMSKGNLRQLLNGSPAPTQGLDWETRLHIALNAAQGLEYLHTGCEPHIIHRDIKSPNILIGERMEAKIADFGLSRLGPSSEATHVSTNVKGTFGYVDPQYTATNNLTDKSDVYSFGVVLLEIISGRTAIDTNISGENCNIVSWSRSLISTGNIGGVIDAKAGENVDMGAVWKVTELAVMCTETQSNERPNMSHVVLELKEALQLVRRRDNSLPNSAPFSIHSSYATDGTSLPSPR</sequence>
<dbReference type="Pfam" id="PF12819">
    <property type="entry name" value="Malectin_like"/>
    <property type="match status" value="1"/>
</dbReference>
<comment type="caution">
    <text evidence="18">The sequence shown here is derived from an EMBL/GenBank/DDBJ whole genome shotgun (WGS) entry which is preliminary data.</text>
</comment>
<keyword evidence="8" id="KW-0808">Transferase</keyword>
<dbReference type="PRINTS" id="PR00019">
    <property type="entry name" value="LEURICHRPT"/>
</dbReference>
<dbReference type="SUPFAM" id="SSF56112">
    <property type="entry name" value="Protein kinase-like (PK-like)"/>
    <property type="match status" value="1"/>
</dbReference>
<dbReference type="InterPro" id="IPR001611">
    <property type="entry name" value="Leu-rich_rpt"/>
</dbReference>
<keyword evidence="10" id="KW-0472">Membrane</keyword>
<keyword evidence="6 16" id="KW-0732">Signal</keyword>
<keyword evidence="3" id="KW-0723">Serine/threonine-protein kinase</keyword>
<evidence type="ECO:0000313" key="19">
    <source>
        <dbReference type="Proteomes" id="UP000824469"/>
    </source>
</evidence>
<dbReference type="FunFam" id="1.10.510.10:FF:000146">
    <property type="entry name" value="LRR receptor-like serine/threonine-protein kinase IOS1"/>
    <property type="match status" value="1"/>
</dbReference>
<evidence type="ECO:0000256" key="15">
    <source>
        <dbReference type="SAM" id="MobiDB-lite"/>
    </source>
</evidence>
<evidence type="ECO:0000256" key="4">
    <source>
        <dbReference type="ARBA" id="ARBA00022614"/>
    </source>
</evidence>
<keyword evidence="19" id="KW-1185">Reference proteome</keyword>
<dbReference type="InterPro" id="IPR024788">
    <property type="entry name" value="Malectin-like_Carb-bd_dom"/>
</dbReference>
<dbReference type="InterPro" id="IPR008271">
    <property type="entry name" value="Ser/Thr_kinase_AS"/>
</dbReference>
<dbReference type="PANTHER" id="PTHR45631:SF68">
    <property type="entry name" value="REPEAT FAMILY PROTEIN, PUTATIVE, EXPRESSED-RELATED"/>
    <property type="match status" value="1"/>
</dbReference>
<keyword evidence="4" id="KW-0433">Leucine-rich repeat</keyword>
<dbReference type="SUPFAM" id="SSF52058">
    <property type="entry name" value="L domain-like"/>
    <property type="match status" value="1"/>
</dbReference>
<accession>A0AA38CTX8</accession>
<dbReference type="PANTHER" id="PTHR45631">
    <property type="entry name" value="OS07G0107800 PROTEIN-RELATED"/>
    <property type="match status" value="1"/>
</dbReference>
<keyword evidence="11" id="KW-0675">Receptor</keyword>
<dbReference type="SMART" id="SM00220">
    <property type="entry name" value="S_TKc"/>
    <property type="match status" value="1"/>
</dbReference>
<keyword evidence="8" id="KW-0418">Kinase</keyword>
<evidence type="ECO:0000256" key="3">
    <source>
        <dbReference type="ARBA" id="ARBA00022527"/>
    </source>
</evidence>
<dbReference type="EC" id="2.7.11.1" evidence="2"/>
<dbReference type="InterPro" id="IPR011009">
    <property type="entry name" value="Kinase-like_dom_sf"/>
</dbReference>
<comment type="subcellular location">
    <subcellularLocation>
        <location evidence="1">Membrane</location>
        <topology evidence="1">Single-pass membrane protein</topology>
    </subcellularLocation>
</comment>
<comment type="catalytic activity">
    <reaction evidence="14">
        <text>L-seryl-[protein] + ATP = O-phospho-L-seryl-[protein] + ADP + H(+)</text>
        <dbReference type="Rhea" id="RHEA:17989"/>
        <dbReference type="Rhea" id="RHEA-COMP:9863"/>
        <dbReference type="Rhea" id="RHEA-COMP:11604"/>
        <dbReference type="ChEBI" id="CHEBI:15378"/>
        <dbReference type="ChEBI" id="CHEBI:29999"/>
        <dbReference type="ChEBI" id="CHEBI:30616"/>
        <dbReference type="ChEBI" id="CHEBI:83421"/>
        <dbReference type="ChEBI" id="CHEBI:456216"/>
        <dbReference type="EC" id="2.7.11.1"/>
    </reaction>
</comment>
<keyword evidence="9" id="KW-1133">Transmembrane helix</keyword>
<dbReference type="CDD" id="cd14066">
    <property type="entry name" value="STKc_IRAK"/>
    <property type="match status" value="1"/>
</dbReference>
<reference evidence="18 19" key="1">
    <citation type="journal article" date="2021" name="Nat. Plants">
        <title>The Taxus genome provides insights into paclitaxel biosynthesis.</title>
        <authorList>
            <person name="Xiong X."/>
            <person name="Gou J."/>
            <person name="Liao Q."/>
            <person name="Li Y."/>
            <person name="Zhou Q."/>
            <person name="Bi G."/>
            <person name="Li C."/>
            <person name="Du R."/>
            <person name="Wang X."/>
            <person name="Sun T."/>
            <person name="Guo L."/>
            <person name="Liang H."/>
            <person name="Lu P."/>
            <person name="Wu Y."/>
            <person name="Zhang Z."/>
            <person name="Ro D.K."/>
            <person name="Shang Y."/>
            <person name="Huang S."/>
            <person name="Yan J."/>
        </authorList>
    </citation>
    <scope>NUCLEOTIDE SEQUENCE [LARGE SCALE GENOMIC DNA]</scope>
    <source>
        <strain evidence="18">Ta-2019</strain>
    </source>
</reference>
<dbReference type="InterPro" id="IPR032675">
    <property type="entry name" value="LRR_dom_sf"/>
</dbReference>
<feature type="signal peptide" evidence="16">
    <location>
        <begin position="1"/>
        <end position="20"/>
    </location>
</feature>
<evidence type="ECO:0000313" key="18">
    <source>
        <dbReference type="EMBL" id="KAH9302399.1"/>
    </source>
</evidence>
<dbReference type="InterPro" id="IPR001245">
    <property type="entry name" value="Ser-Thr/Tyr_kinase_cat_dom"/>
</dbReference>
<evidence type="ECO:0000256" key="13">
    <source>
        <dbReference type="ARBA" id="ARBA00047899"/>
    </source>
</evidence>
<dbReference type="Proteomes" id="UP000824469">
    <property type="component" value="Unassembled WGS sequence"/>
</dbReference>
<keyword evidence="7" id="KW-0677">Repeat</keyword>
<evidence type="ECO:0000256" key="10">
    <source>
        <dbReference type="ARBA" id="ARBA00023136"/>
    </source>
</evidence>
<evidence type="ECO:0000256" key="8">
    <source>
        <dbReference type="ARBA" id="ARBA00022777"/>
    </source>
</evidence>
<dbReference type="PROSITE" id="PS00108">
    <property type="entry name" value="PROTEIN_KINASE_ST"/>
    <property type="match status" value="1"/>
</dbReference>
<protein>
    <recommendedName>
        <fullName evidence="2">non-specific serine/threonine protein kinase</fullName>
        <ecNumber evidence="2">2.7.11.1</ecNumber>
    </recommendedName>
</protein>
<dbReference type="FunFam" id="3.30.200.20:FF:000394">
    <property type="entry name" value="Leucine-rich repeat receptor-like protein kinase"/>
    <property type="match status" value="1"/>
</dbReference>
<evidence type="ECO:0000256" key="5">
    <source>
        <dbReference type="ARBA" id="ARBA00022692"/>
    </source>
</evidence>
<evidence type="ECO:0000256" key="2">
    <source>
        <dbReference type="ARBA" id="ARBA00012513"/>
    </source>
</evidence>
<dbReference type="EMBL" id="JAHRHJ020000009">
    <property type="protein sequence ID" value="KAH9302399.1"/>
    <property type="molecule type" value="Genomic_DNA"/>
</dbReference>
<dbReference type="GO" id="GO:0016020">
    <property type="term" value="C:membrane"/>
    <property type="evidence" value="ECO:0007669"/>
    <property type="project" value="UniProtKB-SubCell"/>
</dbReference>
<dbReference type="Gene3D" id="3.80.10.10">
    <property type="entry name" value="Ribonuclease Inhibitor"/>
    <property type="match status" value="1"/>
</dbReference>
<keyword evidence="12" id="KW-0325">Glycoprotein</keyword>
<feature type="region of interest" description="Disordered" evidence="15">
    <location>
        <begin position="855"/>
        <end position="874"/>
    </location>
</feature>
<dbReference type="PROSITE" id="PS50011">
    <property type="entry name" value="PROTEIN_KINASE_DOM"/>
    <property type="match status" value="1"/>
</dbReference>
<evidence type="ECO:0000256" key="9">
    <source>
        <dbReference type="ARBA" id="ARBA00022989"/>
    </source>
</evidence>
<dbReference type="Pfam" id="PF07714">
    <property type="entry name" value="PK_Tyr_Ser-Thr"/>
    <property type="match status" value="1"/>
</dbReference>
<proteinExistence type="predicted"/>
<evidence type="ECO:0000256" key="6">
    <source>
        <dbReference type="ARBA" id="ARBA00022729"/>
    </source>
</evidence>
<evidence type="ECO:0000256" key="11">
    <source>
        <dbReference type="ARBA" id="ARBA00023170"/>
    </source>
</evidence>
<dbReference type="Gene3D" id="3.30.200.20">
    <property type="entry name" value="Phosphorylase Kinase, domain 1"/>
    <property type="match status" value="1"/>
</dbReference>
<dbReference type="GO" id="GO:0005524">
    <property type="term" value="F:ATP binding"/>
    <property type="evidence" value="ECO:0007669"/>
    <property type="project" value="InterPro"/>
</dbReference>
<dbReference type="Pfam" id="PF13855">
    <property type="entry name" value="LRR_8"/>
    <property type="match status" value="1"/>
</dbReference>
<gene>
    <name evidence="18" type="ORF">KI387_013982</name>
</gene>
<feature type="domain" description="Protein kinase" evidence="17">
    <location>
        <begin position="565"/>
        <end position="841"/>
    </location>
</feature>
<evidence type="ECO:0000256" key="12">
    <source>
        <dbReference type="ARBA" id="ARBA00023180"/>
    </source>
</evidence>
<dbReference type="GO" id="GO:0004674">
    <property type="term" value="F:protein serine/threonine kinase activity"/>
    <property type="evidence" value="ECO:0007669"/>
    <property type="project" value="UniProtKB-KW"/>
</dbReference>
<dbReference type="OMA" id="PATNETH"/>
<dbReference type="InterPro" id="IPR000719">
    <property type="entry name" value="Prot_kinase_dom"/>
</dbReference>
<feature type="chain" id="PRO_5041430268" description="non-specific serine/threonine protein kinase" evidence="16">
    <location>
        <begin position="21"/>
        <end position="874"/>
    </location>
</feature>
<evidence type="ECO:0000256" key="7">
    <source>
        <dbReference type="ARBA" id="ARBA00022737"/>
    </source>
</evidence>
<evidence type="ECO:0000256" key="14">
    <source>
        <dbReference type="ARBA" id="ARBA00048679"/>
    </source>
</evidence>